<keyword evidence="1 3" id="KW-0732">Signal</keyword>
<organism evidence="5 6">
    <name type="scientific">Anaerobaca lacustris</name>
    <dbReference type="NCBI Taxonomy" id="3044600"/>
    <lineage>
        <taxon>Bacteria</taxon>
        <taxon>Pseudomonadati</taxon>
        <taxon>Planctomycetota</taxon>
        <taxon>Phycisphaerae</taxon>
        <taxon>Sedimentisphaerales</taxon>
        <taxon>Anaerobacaceae</taxon>
        <taxon>Anaerobaca</taxon>
    </lineage>
</organism>
<dbReference type="InterPro" id="IPR008979">
    <property type="entry name" value="Galactose-bd-like_sf"/>
</dbReference>
<keyword evidence="2" id="KW-1015">Disulfide bond</keyword>
<dbReference type="InterPro" id="IPR013320">
    <property type="entry name" value="ConA-like_dom_sf"/>
</dbReference>
<dbReference type="InterPro" id="IPR006558">
    <property type="entry name" value="LamG-like"/>
</dbReference>
<feature type="signal peptide" evidence="3">
    <location>
        <begin position="1"/>
        <end position="24"/>
    </location>
</feature>
<dbReference type="Gene3D" id="2.60.120.200">
    <property type="match status" value="2"/>
</dbReference>
<dbReference type="InterPro" id="IPR013783">
    <property type="entry name" value="Ig-like_fold"/>
</dbReference>
<proteinExistence type="predicted"/>
<dbReference type="SUPFAM" id="SSF49899">
    <property type="entry name" value="Concanavalin A-like lectins/glucanases"/>
    <property type="match status" value="2"/>
</dbReference>
<protein>
    <recommendedName>
        <fullName evidence="4">LamG-like jellyroll fold domain-containing protein</fullName>
    </recommendedName>
</protein>
<evidence type="ECO:0000256" key="1">
    <source>
        <dbReference type="ARBA" id="ARBA00022729"/>
    </source>
</evidence>
<name>A0AAW6TYS9_9BACT</name>
<dbReference type="RefSeq" id="WP_349246255.1">
    <property type="nucleotide sequence ID" value="NZ_JASCXX010000025.1"/>
</dbReference>
<dbReference type="SUPFAM" id="SSF49785">
    <property type="entry name" value="Galactose-binding domain-like"/>
    <property type="match status" value="1"/>
</dbReference>
<keyword evidence="6" id="KW-1185">Reference proteome</keyword>
<evidence type="ECO:0000313" key="5">
    <source>
        <dbReference type="EMBL" id="MDI6450846.1"/>
    </source>
</evidence>
<reference evidence="5" key="1">
    <citation type="submission" date="2023-05" db="EMBL/GenBank/DDBJ databases">
        <title>Anaerotaeda fermentans gen. nov., sp. nov., a novel anaerobic planctomycete of the new family within the order Sedimentisphaerales isolated from Taman Peninsula, Russia.</title>
        <authorList>
            <person name="Khomyakova M.A."/>
            <person name="Merkel A.Y."/>
            <person name="Slobodkin A.I."/>
        </authorList>
    </citation>
    <scope>NUCLEOTIDE SEQUENCE</scope>
    <source>
        <strain evidence="5">M17dextr</strain>
    </source>
</reference>
<feature type="chain" id="PRO_5043599709" description="LamG-like jellyroll fold domain-containing protein" evidence="3">
    <location>
        <begin position="25"/>
        <end position="981"/>
    </location>
</feature>
<gene>
    <name evidence="5" type="ORF">QJ522_17435</name>
</gene>
<dbReference type="Proteomes" id="UP001431776">
    <property type="component" value="Unassembled WGS sequence"/>
</dbReference>
<dbReference type="Pfam" id="PF13385">
    <property type="entry name" value="Laminin_G_3"/>
    <property type="match status" value="2"/>
</dbReference>
<evidence type="ECO:0000256" key="2">
    <source>
        <dbReference type="ARBA" id="ARBA00023157"/>
    </source>
</evidence>
<evidence type="ECO:0000259" key="4">
    <source>
        <dbReference type="SMART" id="SM00560"/>
    </source>
</evidence>
<dbReference type="Gene3D" id="2.60.40.10">
    <property type="entry name" value="Immunoglobulins"/>
    <property type="match status" value="1"/>
</dbReference>
<sequence length="981" mass="104956">MWKRCTCFAFLIVLLALMQGTAGAFNPLSDPAIIGWWTCDEGAGSIVADSSPNGNDGEFVNGSPAWTTGVYGNAITLVGPTLVEIQPMGLSLSQATMAGWLFAPAAQPEWASIIMHRNPGPASGFNLLADRQLAYHWADASNTWSFRGNVLHPLNEWAHCAVTVEPDKATFYLNGEASAVNNVAHGTIAWDGLTYLGGDGNADWVARRMSGGSLDDVCFFSRALTEAEILAIMGGLFDPALASNPVPAEDATDVPRDTILSWAAGESAATHDVYFGTSFEDVNAATRANPMGVLASQGQAALTYNPGRLEFSQTYYWRVDEVEAGGTIFKGLIWSFEVEPFAYAVANVIATSNGDSDAMSGPENTVNGSGLDAADGHSVEAFDMWTARPPADGSALYIQYEFDAAYKLYQLHVWNYNVQFEKLLGFGLKNVTVEYSADGETWTALGDFDLEQATARAGYVYNSTIDFDGLAVKAVKLTVNSAFGMMGQYGLSEVRFTYIPVQAREPQPADGATNVNTDAVLSWRAGREAGSHEVYFGTDAEALDLLGTVAQASIAPGALDLATTYYWKVAEVNEVEAITTWEGTLWSFATRAFVVVEDFESYGDDIEAGEAIFDTWIDGWVNGTGSTVGNMTAPFAEQTIVRSGRQSMPLFYENTGGTAVAEAERTFAAQNWTASGIRTLSLYFYGDPDNTGQLYLKINNTKVAYDGDASDIKRGAWQPWNIDLSAVGGSVSGVTKLTIGVEGAGASGVIYIDDIRLYPQAPEFTTPTEPGTASLVARYAFDGNANDSSGNAFHGTVQGNPTYVAGVDGQAIALDGVRTYVTVSSVGISGAAPRTISGWAKADTTTITAWANVFGFTGPGTNGQHFDIEAVGTSGTSATLGYYGLHRHGWEFNILPIDLEWHHLAASFDGTTVKWYGDGALVGSDDVDNVNTPGPFHVGKRQDNEVFFPGAVDEVRVYNEALSDGEIAWLAGRTMPLHKPF</sequence>
<comment type="caution">
    <text evidence="5">The sequence shown here is derived from an EMBL/GenBank/DDBJ whole genome shotgun (WGS) entry which is preliminary data.</text>
</comment>
<feature type="domain" description="LamG-like jellyroll fold" evidence="4">
    <location>
        <begin position="843"/>
        <end position="965"/>
    </location>
</feature>
<accession>A0AAW6TYS9</accession>
<dbReference type="EMBL" id="JASCXX010000025">
    <property type="protein sequence ID" value="MDI6450846.1"/>
    <property type="molecule type" value="Genomic_DNA"/>
</dbReference>
<dbReference type="SMART" id="SM00560">
    <property type="entry name" value="LamGL"/>
    <property type="match status" value="1"/>
</dbReference>
<dbReference type="AlphaFoldDB" id="A0AAW6TYS9"/>
<evidence type="ECO:0000256" key="3">
    <source>
        <dbReference type="SAM" id="SignalP"/>
    </source>
</evidence>
<evidence type="ECO:0000313" key="6">
    <source>
        <dbReference type="Proteomes" id="UP001431776"/>
    </source>
</evidence>
<dbReference type="Gene3D" id="2.60.120.260">
    <property type="entry name" value="Galactose-binding domain-like"/>
    <property type="match status" value="2"/>
</dbReference>